<dbReference type="Pfam" id="PF00271">
    <property type="entry name" value="Helicase_C"/>
    <property type="match status" value="1"/>
</dbReference>
<dbReference type="GO" id="GO:0006310">
    <property type="term" value="P:DNA recombination"/>
    <property type="evidence" value="ECO:0007669"/>
    <property type="project" value="UniProtKB-UniRule"/>
</dbReference>
<evidence type="ECO:0000259" key="17">
    <source>
        <dbReference type="PROSITE" id="PS51194"/>
    </source>
</evidence>
<accession>A0A1U9QQ12</accession>
<evidence type="ECO:0000313" key="19">
    <source>
        <dbReference type="Proteomes" id="UP000189677"/>
    </source>
</evidence>
<evidence type="ECO:0000256" key="13">
    <source>
        <dbReference type="ARBA" id="ARBA00034808"/>
    </source>
</evidence>
<comment type="catalytic activity">
    <reaction evidence="14 15">
        <text>ATP + H2O = ADP + phosphate + H(+)</text>
        <dbReference type="Rhea" id="RHEA:13065"/>
        <dbReference type="ChEBI" id="CHEBI:15377"/>
        <dbReference type="ChEBI" id="CHEBI:15378"/>
        <dbReference type="ChEBI" id="CHEBI:30616"/>
        <dbReference type="ChEBI" id="CHEBI:43474"/>
        <dbReference type="ChEBI" id="CHEBI:456216"/>
        <dbReference type="EC" id="5.6.2.4"/>
    </reaction>
</comment>
<evidence type="ECO:0000256" key="6">
    <source>
        <dbReference type="ARBA" id="ARBA00022806"/>
    </source>
</evidence>
<dbReference type="AlphaFoldDB" id="A0A1U9QQ12"/>
<dbReference type="NCBIfam" id="TIGR00643">
    <property type="entry name" value="recG"/>
    <property type="match status" value="1"/>
</dbReference>
<keyword evidence="19" id="KW-1185">Reference proteome</keyword>
<evidence type="ECO:0000313" key="18">
    <source>
        <dbReference type="EMBL" id="AQU66342.1"/>
    </source>
</evidence>
<dbReference type="PROSITE" id="PS51194">
    <property type="entry name" value="HELICASE_CTER"/>
    <property type="match status" value="1"/>
</dbReference>
<dbReference type="FunFam" id="2.40.50.140:FF:000186">
    <property type="entry name" value="ATP-dependent DNA helicase RecG"/>
    <property type="match status" value="1"/>
</dbReference>
<dbReference type="GO" id="GO:0006281">
    <property type="term" value="P:DNA repair"/>
    <property type="evidence" value="ECO:0007669"/>
    <property type="project" value="UniProtKB-UniRule"/>
</dbReference>
<dbReference type="GO" id="GO:0003677">
    <property type="term" value="F:DNA binding"/>
    <property type="evidence" value="ECO:0007669"/>
    <property type="project" value="UniProtKB-KW"/>
</dbReference>
<dbReference type="Gene3D" id="2.40.50.140">
    <property type="entry name" value="Nucleic acid-binding proteins"/>
    <property type="match status" value="1"/>
</dbReference>
<keyword evidence="5 15" id="KW-0378">Hydrolase</keyword>
<dbReference type="GO" id="GO:0005524">
    <property type="term" value="F:ATP binding"/>
    <property type="evidence" value="ECO:0007669"/>
    <property type="project" value="UniProtKB-KW"/>
</dbReference>
<evidence type="ECO:0000256" key="8">
    <source>
        <dbReference type="ARBA" id="ARBA00023125"/>
    </source>
</evidence>
<dbReference type="InterPro" id="IPR033454">
    <property type="entry name" value="RecG_wedge"/>
</dbReference>
<dbReference type="InterPro" id="IPR045562">
    <property type="entry name" value="RecG_dom3_C"/>
</dbReference>
<comment type="catalytic activity">
    <reaction evidence="12 15">
        <text>Couples ATP hydrolysis with the unwinding of duplex DNA by translocating in the 3'-5' direction.</text>
        <dbReference type="EC" id="5.6.2.4"/>
    </reaction>
</comment>
<dbReference type="InterPro" id="IPR001650">
    <property type="entry name" value="Helicase_C-like"/>
</dbReference>
<evidence type="ECO:0000256" key="7">
    <source>
        <dbReference type="ARBA" id="ARBA00022840"/>
    </source>
</evidence>
<evidence type="ECO:0000256" key="5">
    <source>
        <dbReference type="ARBA" id="ARBA00022801"/>
    </source>
</evidence>
<proteinExistence type="inferred from homology"/>
<dbReference type="InterPro" id="IPR011545">
    <property type="entry name" value="DEAD/DEAH_box_helicase_dom"/>
</dbReference>
<evidence type="ECO:0000256" key="11">
    <source>
        <dbReference type="ARBA" id="ARBA00023235"/>
    </source>
</evidence>
<dbReference type="Gene3D" id="3.40.50.300">
    <property type="entry name" value="P-loop containing nucleotide triphosphate hydrolases"/>
    <property type="match status" value="2"/>
</dbReference>
<dbReference type="InterPro" id="IPR027417">
    <property type="entry name" value="P-loop_NTPase"/>
</dbReference>
<dbReference type="PROSITE" id="PS51192">
    <property type="entry name" value="HELICASE_ATP_BIND_1"/>
    <property type="match status" value="1"/>
</dbReference>
<evidence type="ECO:0000256" key="15">
    <source>
        <dbReference type="RuleBase" id="RU363016"/>
    </source>
</evidence>
<evidence type="ECO:0000256" key="3">
    <source>
        <dbReference type="ARBA" id="ARBA00022741"/>
    </source>
</evidence>
<dbReference type="PANTHER" id="PTHR47964:SF1">
    <property type="entry name" value="ATP-DEPENDENT DNA HELICASE HOMOLOG RECG, CHLOROPLASTIC"/>
    <property type="match status" value="1"/>
</dbReference>
<reference evidence="18 19" key="1">
    <citation type="submission" date="2016-11" db="EMBL/GenBank/DDBJ databases">
        <title>Complete genome sequence of Streptomyces niveus SCSIO 3406.</title>
        <authorList>
            <person name="Zhu Q."/>
            <person name="Cheng W."/>
            <person name="Song Y."/>
            <person name="Li Q."/>
            <person name="Ju J."/>
        </authorList>
    </citation>
    <scope>NUCLEOTIDE SEQUENCE [LARGE SCALE GENOMIC DNA]</scope>
    <source>
        <strain evidence="18 19">SCSIO 3406</strain>
    </source>
</reference>
<evidence type="ECO:0000256" key="12">
    <source>
        <dbReference type="ARBA" id="ARBA00034617"/>
    </source>
</evidence>
<organism evidence="18 19">
    <name type="scientific">Streptomyces niveus</name>
    <name type="common">Streptomyces spheroides</name>
    <dbReference type="NCBI Taxonomy" id="193462"/>
    <lineage>
        <taxon>Bacteria</taxon>
        <taxon>Bacillati</taxon>
        <taxon>Actinomycetota</taxon>
        <taxon>Actinomycetes</taxon>
        <taxon>Kitasatosporales</taxon>
        <taxon>Streptomycetaceae</taxon>
        <taxon>Streptomyces</taxon>
    </lineage>
</organism>
<comment type="function">
    <text evidence="15">Plays a critical role in recombination and DNA repair. Helps process Holliday junction intermediates to mature products by catalyzing branch migration. Has replication fork regression activity, unwinds stalled or blocked replication forks to make a HJ that can be resolved. Has a DNA unwinding activity characteristic of a DNA helicase with 3'-5' polarity.</text>
</comment>
<sequence length="731" mass="78801">MDRVSALDESLKKTLGPATAKVMAEQLDLHTVGDLLHHYPRRYEERGQLTRLADLPLDEDVTVVAQVADSRVLKFNGGRGQRLEITLTDGSGRLQLVFFGRGIHKPHKDLLPGSRGMFAGKVSMFNRKLQLAHPTYVPLGTDSGDEAVDAFAGKLIPIYPACKGLESWKITKAVDAVLPRATEAVDPLPPSLREGRGFVPLPEALMKVHRPDTKADVAAARDRLKWDEAFVLQVALARRRHADAQLPAMARRPVTGGLLDAFDAKLPFTLTDGQLKVTREIFDGLATEHPMHRLLQGEVGSGKTMVALRAMLTVVDAGGQAAMLAPTEVLAQQHHRSITEMMGQLAEGGMLGGAETATKVVLLTGSMGAAARRHALLDLVTGEAGIVIGTHALIEDKVRFHDLGLVVVDEQHRFGVEQRDALRSKGKQPPHLLVMTATPIPRTVAMTVFGDLETSVLDQLPAGRSPIATHVVPAQDKPHFLARAWERVREEVGKGHQAYVVCPRIGDGEAEPKKKAAAKAAEADGDKRPPLAVLEIAKQLAAGPLAGLRVEVLHGRMQPDDKDDVMRRFAAGDVDVLVATTVIEVGVNVPNATAMVIMDADRFGVSQLHQLRGRVGRGSAPGLCLLVSEMPEASPARARLGAVASTLDGFELSRIDLEQRREGDVLGQAQSGVRSSLRMLAVIEDEEVIAAAREEAVAVVAADPELDALPELRTALDALLDTEREQYLDKG</sequence>
<dbReference type="InterPro" id="IPR012340">
    <property type="entry name" value="NA-bd_OB-fold"/>
</dbReference>
<dbReference type="InterPro" id="IPR047112">
    <property type="entry name" value="RecG/Mfd"/>
</dbReference>
<dbReference type="SUPFAM" id="SSF50249">
    <property type="entry name" value="Nucleic acid-binding proteins"/>
    <property type="match status" value="1"/>
</dbReference>
<dbReference type="OrthoDB" id="9804325at2"/>
<dbReference type="Pfam" id="PF17191">
    <property type="entry name" value="RecG_wedge"/>
    <property type="match status" value="1"/>
</dbReference>
<dbReference type="InterPro" id="IPR004609">
    <property type="entry name" value="ATP-dep_DNA_helicase_RecG"/>
</dbReference>
<keyword evidence="4 15" id="KW-0227">DNA damage</keyword>
<dbReference type="GO" id="GO:0016887">
    <property type="term" value="F:ATP hydrolysis activity"/>
    <property type="evidence" value="ECO:0007669"/>
    <property type="project" value="RHEA"/>
</dbReference>
<dbReference type="NCBIfam" id="NF008168">
    <property type="entry name" value="PRK10917.2-2"/>
    <property type="match status" value="1"/>
</dbReference>
<feature type="domain" description="Helicase ATP-binding" evidence="16">
    <location>
        <begin position="284"/>
        <end position="457"/>
    </location>
</feature>
<protein>
    <recommendedName>
        <fullName evidence="2 15">ATP-dependent DNA helicase RecG</fullName>
        <ecNumber evidence="13 15">5.6.2.4</ecNumber>
    </recommendedName>
</protein>
<evidence type="ECO:0000259" key="16">
    <source>
        <dbReference type="PROSITE" id="PS51192"/>
    </source>
</evidence>
<evidence type="ECO:0000256" key="2">
    <source>
        <dbReference type="ARBA" id="ARBA00017846"/>
    </source>
</evidence>
<dbReference type="EMBL" id="CP018047">
    <property type="protein sequence ID" value="AQU66342.1"/>
    <property type="molecule type" value="Genomic_DNA"/>
</dbReference>
<keyword evidence="8" id="KW-0238">DNA-binding</keyword>
<dbReference type="InterPro" id="IPR014001">
    <property type="entry name" value="Helicase_ATP-bd"/>
</dbReference>
<keyword evidence="10 15" id="KW-0234">DNA repair</keyword>
<evidence type="ECO:0000256" key="10">
    <source>
        <dbReference type="ARBA" id="ARBA00023204"/>
    </source>
</evidence>
<dbReference type="Proteomes" id="UP000189677">
    <property type="component" value="Chromosome"/>
</dbReference>
<evidence type="ECO:0000256" key="1">
    <source>
        <dbReference type="ARBA" id="ARBA00007504"/>
    </source>
</evidence>
<dbReference type="PANTHER" id="PTHR47964">
    <property type="entry name" value="ATP-DEPENDENT DNA HELICASE HOMOLOG RECG, CHLOROPLASTIC"/>
    <property type="match status" value="1"/>
</dbReference>
<dbReference type="SMART" id="SM00487">
    <property type="entry name" value="DEXDc"/>
    <property type="match status" value="1"/>
</dbReference>
<keyword evidence="6 15" id="KW-0347">Helicase</keyword>
<keyword evidence="7 15" id="KW-0067">ATP-binding</keyword>
<keyword evidence="9 15" id="KW-0233">DNA recombination</keyword>
<evidence type="ECO:0000256" key="4">
    <source>
        <dbReference type="ARBA" id="ARBA00022763"/>
    </source>
</evidence>
<evidence type="ECO:0000256" key="9">
    <source>
        <dbReference type="ARBA" id="ARBA00023172"/>
    </source>
</evidence>
<feature type="domain" description="Helicase C-terminal" evidence="17">
    <location>
        <begin position="480"/>
        <end position="658"/>
    </location>
</feature>
<keyword evidence="3 15" id="KW-0547">Nucleotide-binding</keyword>
<dbReference type="RefSeq" id="WP_078074870.1">
    <property type="nucleotide sequence ID" value="NZ_CP018047.1"/>
</dbReference>
<dbReference type="KEGG" id="snw:BBN63_08830"/>
<dbReference type="CDD" id="cd17992">
    <property type="entry name" value="DEXHc_RecG"/>
    <property type="match status" value="1"/>
</dbReference>
<dbReference type="NCBIfam" id="NF008167">
    <property type="entry name" value="PRK10917.2-1"/>
    <property type="match status" value="1"/>
</dbReference>
<dbReference type="GO" id="GO:0043138">
    <property type="term" value="F:3'-5' DNA helicase activity"/>
    <property type="evidence" value="ECO:0007669"/>
    <property type="project" value="UniProtKB-EC"/>
</dbReference>
<name>A0A1U9QQ12_STRNV</name>
<dbReference type="SMART" id="SM00490">
    <property type="entry name" value="HELICc"/>
    <property type="match status" value="1"/>
</dbReference>
<dbReference type="Pfam" id="PF19833">
    <property type="entry name" value="RecG_dom3_C"/>
    <property type="match status" value="1"/>
</dbReference>
<comment type="similarity">
    <text evidence="1 15">Belongs to the helicase family. RecG subfamily.</text>
</comment>
<dbReference type="EC" id="5.6.2.4" evidence="13 15"/>
<keyword evidence="11" id="KW-0413">Isomerase</keyword>
<dbReference type="SUPFAM" id="SSF52540">
    <property type="entry name" value="P-loop containing nucleoside triphosphate hydrolases"/>
    <property type="match status" value="2"/>
</dbReference>
<dbReference type="CDD" id="cd04488">
    <property type="entry name" value="RecG_wedge_OBF"/>
    <property type="match status" value="1"/>
</dbReference>
<evidence type="ECO:0000256" key="14">
    <source>
        <dbReference type="ARBA" id="ARBA00048988"/>
    </source>
</evidence>
<dbReference type="Pfam" id="PF00270">
    <property type="entry name" value="DEAD"/>
    <property type="match status" value="1"/>
</dbReference>
<gene>
    <name evidence="18" type="ORF">BBN63_08830</name>
</gene>